<dbReference type="PRINTS" id="PR01047">
    <property type="entry name" value="TRNASYNTHTHR"/>
</dbReference>
<dbReference type="InterPro" id="IPR002314">
    <property type="entry name" value="aa-tRNA-synt_IIb"/>
</dbReference>
<evidence type="ECO:0000256" key="12">
    <source>
        <dbReference type="HAMAP-Rule" id="MF_00184"/>
    </source>
</evidence>
<dbReference type="CDD" id="cd00771">
    <property type="entry name" value="ThrRS_core"/>
    <property type="match status" value="1"/>
</dbReference>
<feature type="domain" description="Aminoacyl-transfer RNA synthetases class-II family profile" evidence="13">
    <location>
        <begin position="234"/>
        <end position="501"/>
    </location>
</feature>
<evidence type="ECO:0000256" key="9">
    <source>
        <dbReference type="ARBA" id="ARBA00022917"/>
    </source>
</evidence>
<dbReference type="Proteomes" id="UP000231157">
    <property type="component" value="Unassembled WGS sequence"/>
</dbReference>
<organism evidence="14 15">
    <name type="scientific">Candidatus Harrisonbacteria bacterium CG10_big_fil_rev_8_21_14_0_10_40_38</name>
    <dbReference type="NCBI Taxonomy" id="1974583"/>
    <lineage>
        <taxon>Bacteria</taxon>
        <taxon>Candidatus Harrisoniibacteriota</taxon>
    </lineage>
</organism>
<dbReference type="InterPro" id="IPR004154">
    <property type="entry name" value="Anticodon-bd"/>
</dbReference>
<keyword evidence="3 12" id="KW-0436">Ligase</keyword>
<comment type="subunit">
    <text evidence="12">Homodimer.</text>
</comment>
<evidence type="ECO:0000256" key="10">
    <source>
        <dbReference type="ARBA" id="ARBA00023146"/>
    </source>
</evidence>
<keyword evidence="4 12" id="KW-0479">Metal-binding</keyword>
<evidence type="ECO:0000256" key="2">
    <source>
        <dbReference type="ARBA" id="ARBA00022555"/>
    </source>
</evidence>
<evidence type="ECO:0000256" key="6">
    <source>
        <dbReference type="ARBA" id="ARBA00022833"/>
    </source>
</evidence>
<evidence type="ECO:0000256" key="3">
    <source>
        <dbReference type="ARBA" id="ARBA00022598"/>
    </source>
</evidence>
<keyword evidence="8 12" id="KW-0694">RNA-binding</keyword>
<dbReference type="SMART" id="SM00863">
    <property type="entry name" value="tRNA_SAD"/>
    <property type="match status" value="1"/>
</dbReference>
<comment type="similarity">
    <text evidence="1 12">Belongs to the class-II aminoacyl-tRNA synthetase family.</text>
</comment>
<keyword evidence="10 12" id="KW-0030">Aminoacyl-tRNA synthetase</keyword>
<accession>A0A2H0UT33</accession>
<evidence type="ECO:0000256" key="1">
    <source>
        <dbReference type="ARBA" id="ARBA00008226"/>
    </source>
</evidence>
<dbReference type="InterPro" id="IPR012947">
    <property type="entry name" value="tRNA_SAD"/>
</dbReference>
<feature type="binding site" evidence="12">
    <location>
        <position position="478"/>
    </location>
    <ligand>
        <name>Zn(2+)</name>
        <dbReference type="ChEBI" id="CHEBI:29105"/>
        <note>catalytic</note>
    </ligand>
</feature>
<evidence type="ECO:0000256" key="4">
    <source>
        <dbReference type="ARBA" id="ARBA00022723"/>
    </source>
</evidence>
<sequence>MKTEDKKLDEIRHSLAHLLAAAVLDEFPDTLLGIGPTIDNGFYYDLKFKKPISPEILKSLEEKIRRYIKASLPFSGEKITSTKAKKLFKDQPFKLELINEFSKEGKDLTIYHTWSKEKNIHLGKHVTCNMSHSACFIDLCRGGHVKNTSEINPDGFKLSHLAGAYWRGDEKNPQLTRIYGLAFKTKKELDEYIEMFEEAKRRDHKKLGYELDLFTFSNLVGAGFPLFTPRGTIVRDLLDSFVWELRREAGYERVDIPHITKKELYETSGHWEKFQDELFKIKTREGHFFAMKPMNCPHHAQIYARKQQSYRDLPQRYASTTKVYRDEQTGELSGLARVRSITQDDAHVFCRLNQVEEEIGKIWHIIDTFYGSFGFELNVRLSLRDEKQKEKYLGSDESWKKAEKALKKIMEDKKAFDKDRVDIGGAAFYGPKIDFTAKDSIGREWQIATIQLDVNQPERFDLSCINEKGGKERIVMIHAAIMGSIERFMATLIEHTAGLFPLWLAPTQIRILPISDKFTKYAESIKEELQSHNLRVDLPSADETLGKRIRQSEIEKIPYIIVVGEKEQKEKNISIRSLVSKEQNTETLKDFIEKTEKLIKEKKS</sequence>
<dbReference type="AlphaFoldDB" id="A0A2H0UT33"/>
<proteinExistence type="inferred from homology"/>
<evidence type="ECO:0000313" key="14">
    <source>
        <dbReference type="EMBL" id="PIR89547.1"/>
    </source>
</evidence>
<dbReference type="InterPro" id="IPR018163">
    <property type="entry name" value="Thr/Ala-tRNA-synth_IIc_edit"/>
</dbReference>
<dbReference type="InterPro" id="IPR033728">
    <property type="entry name" value="ThrRS_core"/>
</dbReference>
<reference evidence="15" key="1">
    <citation type="submission" date="2017-09" db="EMBL/GenBank/DDBJ databases">
        <title>Depth-based differentiation of microbial function through sediment-hosted aquifers and enrichment of novel symbionts in the deep terrestrial subsurface.</title>
        <authorList>
            <person name="Probst A.J."/>
            <person name="Ladd B."/>
            <person name="Jarett J.K."/>
            <person name="Geller-Mcgrath D.E."/>
            <person name="Sieber C.M.K."/>
            <person name="Emerson J.B."/>
            <person name="Anantharaman K."/>
            <person name="Thomas B.C."/>
            <person name="Malmstrom R."/>
            <person name="Stieglmeier M."/>
            <person name="Klingl A."/>
            <person name="Woyke T."/>
            <person name="Ryan C.M."/>
            <person name="Banfield J.F."/>
        </authorList>
    </citation>
    <scope>NUCLEOTIDE SEQUENCE [LARGE SCALE GENOMIC DNA]</scope>
</reference>
<keyword evidence="7 12" id="KW-0067">ATP-binding</keyword>
<feature type="binding site" evidence="12">
    <location>
        <position position="296"/>
    </location>
    <ligand>
        <name>Zn(2+)</name>
        <dbReference type="ChEBI" id="CHEBI:29105"/>
        <note>catalytic</note>
    </ligand>
</feature>
<evidence type="ECO:0000256" key="11">
    <source>
        <dbReference type="ARBA" id="ARBA00049515"/>
    </source>
</evidence>
<dbReference type="Gene3D" id="3.30.980.10">
    <property type="entry name" value="Threonyl-trna Synthetase, Chain A, domain 2"/>
    <property type="match status" value="1"/>
</dbReference>
<keyword evidence="6 12" id="KW-0862">Zinc</keyword>
<dbReference type="InterPro" id="IPR047246">
    <property type="entry name" value="ThrRS_anticodon"/>
</dbReference>
<dbReference type="InterPro" id="IPR045864">
    <property type="entry name" value="aa-tRNA-synth_II/BPL/LPL"/>
</dbReference>
<dbReference type="GO" id="GO:0005524">
    <property type="term" value="F:ATP binding"/>
    <property type="evidence" value="ECO:0007669"/>
    <property type="project" value="UniProtKB-UniRule"/>
</dbReference>
<dbReference type="GO" id="GO:0000049">
    <property type="term" value="F:tRNA binding"/>
    <property type="evidence" value="ECO:0007669"/>
    <property type="project" value="UniProtKB-KW"/>
</dbReference>
<feature type="binding site" evidence="12">
    <location>
        <position position="347"/>
    </location>
    <ligand>
        <name>Zn(2+)</name>
        <dbReference type="ChEBI" id="CHEBI:29105"/>
        <note>catalytic</note>
    </ligand>
</feature>
<dbReference type="EMBL" id="PFAZ01000001">
    <property type="protein sequence ID" value="PIR89547.1"/>
    <property type="molecule type" value="Genomic_DNA"/>
</dbReference>
<protein>
    <recommendedName>
        <fullName evidence="12">Threonine--tRNA ligase</fullName>
        <ecNumber evidence="12">6.1.1.3</ecNumber>
    </recommendedName>
    <alternativeName>
        <fullName evidence="12">Threonyl-tRNA synthetase</fullName>
        <shortName evidence="12">ThrRS</shortName>
    </alternativeName>
</protein>
<dbReference type="Gene3D" id="3.30.930.10">
    <property type="entry name" value="Bira Bifunctional Protein, Domain 2"/>
    <property type="match status" value="1"/>
</dbReference>
<dbReference type="NCBIfam" id="TIGR00418">
    <property type="entry name" value="thrS"/>
    <property type="match status" value="1"/>
</dbReference>
<dbReference type="InterPro" id="IPR036621">
    <property type="entry name" value="Anticodon-bd_dom_sf"/>
</dbReference>
<comment type="caution">
    <text evidence="12">Lacks conserved residue(s) required for the propagation of feature annotation.</text>
</comment>
<evidence type="ECO:0000313" key="15">
    <source>
        <dbReference type="Proteomes" id="UP000231157"/>
    </source>
</evidence>
<dbReference type="GO" id="GO:0004829">
    <property type="term" value="F:threonine-tRNA ligase activity"/>
    <property type="evidence" value="ECO:0007669"/>
    <property type="project" value="UniProtKB-UniRule"/>
</dbReference>
<dbReference type="Gene3D" id="3.30.54.20">
    <property type="match status" value="1"/>
</dbReference>
<keyword evidence="9 12" id="KW-0648">Protein biosynthesis</keyword>
<dbReference type="Pfam" id="PF07973">
    <property type="entry name" value="tRNA_SAD"/>
    <property type="match status" value="1"/>
</dbReference>
<dbReference type="CDD" id="cd00860">
    <property type="entry name" value="ThrRS_anticodon"/>
    <property type="match status" value="1"/>
</dbReference>
<evidence type="ECO:0000259" key="13">
    <source>
        <dbReference type="PROSITE" id="PS50862"/>
    </source>
</evidence>
<comment type="cofactor">
    <cofactor evidence="12">
        <name>Zn(2+)</name>
        <dbReference type="ChEBI" id="CHEBI:29105"/>
    </cofactor>
    <text evidence="12">Binds 1 zinc ion per subunit.</text>
</comment>
<name>A0A2H0UT33_9BACT</name>
<dbReference type="InterPro" id="IPR002320">
    <property type="entry name" value="Thr-tRNA-ligase_IIa"/>
</dbReference>
<keyword evidence="5 12" id="KW-0547">Nucleotide-binding</keyword>
<comment type="subcellular location">
    <subcellularLocation>
        <location evidence="12">Cytoplasm</location>
    </subcellularLocation>
</comment>
<dbReference type="EC" id="6.1.1.3" evidence="12"/>
<evidence type="ECO:0000256" key="8">
    <source>
        <dbReference type="ARBA" id="ARBA00022884"/>
    </source>
</evidence>
<keyword evidence="2 12" id="KW-0820">tRNA-binding</keyword>
<keyword evidence="12" id="KW-0963">Cytoplasm</keyword>
<comment type="caution">
    <text evidence="14">The sequence shown here is derived from an EMBL/GenBank/DDBJ whole genome shotgun (WGS) entry which is preliminary data.</text>
</comment>
<dbReference type="PANTHER" id="PTHR11451:SF44">
    <property type="entry name" value="THREONINE--TRNA LIGASE, CHLOROPLASTIC_MITOCHONDRIAL 2"/>
    <property type="match status" value="1"/>
</dbReference>
<comment type="catalytic activity">
    <reaction evidence="11 12">
        <text>tRNA(Thr) + L-threonine + ATP = L-threonyl-tRNA(Thr) + AMP + diphosphate + H(+)</text>
        <dbReference type="Rhea" id="RHEA:24624"/>
        <dbReference type="Rhea" id="RHEA-COMP:9670"/>
        <dbReference type="Rhea" id="RHEA-COMP:9704"/>
        <dbReference type="ChEBI" id="CHEBI:15378"/>
        <dbReference type="ChEBI" id="CHEBI:30616"/>
        <dbReference type="ChEBI" id="CHEBI:33019"/>
        <dbReference type="ChEBI" id="CHEBI:57926"/>
        <dbReference type="ChEBI" id="CHEBI:78442"/>
        <dbReference type="ChEBI" id="CHEBI:78534"/>
        <dbReference type="ChEBI" id="CHEBI:456215"/>
        <dbReference type="EC" id="6.1.1.3"/>
    </reaction>
</comment>
<dbReference type="Pfam" id="PF00587">
    <property type="entry name" value="tRNA-synt_2b"/>
    <property type="match status" value="1"/>
</dbReference>
<gene>
    <name evidence="12" type="primary">thrS</name>
    <name evidence="14" type="ORF">COU07_01455</name>
</gene>
<dbReference type="SUPFAM" id="SSF52954">
    <property type="entry name" value="Class II aaRS ABD-related"/>
    <property type="match status" value="1"/>
</dbReference>
<dbReference type="InterPro" id="IPR006195">
    <property type="entry name" value="aa-tRNA-synth_II"/>
</dbReference>
<dbReference type="FunFam" id="3.40.50.800:FF:000001">
    <property type="entry name" value="Threonine--tRNA ligase"/>
    <property type="match status" value="1"/>
</dbReference>
<dbReference type="FunFam" id="3.30.930.10:FF:000002">
    <property type="entry name" value="Threonine--tRNA ligase"/>
    <property type="match status" value="1"/>
</dbReference>
<dbReference type="GO" id="GO:0046872">
    <property type="term" value="F:metal ion binding"/>
    <property type="evidence" value="ECO:0007669"/>
    <property type="project" value="UniProtKB-KW"/>
</dbReference>
<dbReference type="GO" id="GO:0005737">
    <property type="term" value="C:cytoplasm"/>
    <property type="evidence" value="ECO:0007669"/>
    <property type="project" value="UniProtKB-SubCell"/>
</dbReference>
<evidence type="ECO:0000256" key="5">
    <source>
        <dbReference type="ARBA" id="ARBA00022741"/>
    </source>
</evidence>
<dbReference type="SUPFAM" id="SSF55186">
    <property type="entry name" value="ThrRS/AlaRS common domain"/>
    <property type="match status" value="1"/>
</dbReference>
<dbReference type="PROSITE" id="PS50862">
    <property type="entry name" value="AA_TRNA_LIGASE_II"/>
    <property type="match status" value="1"/>
</dbReference>
<dbReference type="GO" id="GO:0006435">
    <property type="term" value="P:threonyl-tRNA aminoacylation"/>
    <property type="evidence" value="ECO:0007669"/>
    <property type="project" value="UniProtKB-UniRule"/>
</dbReference>
<dbReference type="PANTHER" id="PTHR11451">
    <property type="entry name" value="THREONINE-TRNA LIGASE"/>
    <property type="match status" value="1"/>
</dbReference>
<dbReference type="Gene3D" id="3.40.50.800">
    <property type="entry name" value="Anticodon-binding domain"/>
    <property type="match status" value="1"/>
</dbReference>
<dbReference type="Pfam" id="PF03129">
    <property type="entry name" value="HGTP_anticodon"/>
    <property type="match status" value="1"/>
</dbReference>
<evidence type="ECO:0000256" key="7">
    <source>
        <dbReference type="ARBA" id="ARBA00022840"/>
    </source>
</evidence>
<dbReference type="SUPFAM" id="SSF55681">
    <property type="entry name" value="Class II aaRS and biotin synthetases"/>
    <property type="match status" value="1"/>
</dbReference>
<dbReference type="HAMAP" id="MF_00184">
    <property type="entry name" value="Thr_tRNA_synth"/>
    <property type="match status" value="1"/>
</dbReference>